<feature type="coiled-coil region" evidence="1">
    <location>
        <begin position="41"/>
        <end position="68"/>
    </location>
</feature>
<sequence>MGWNLFRGRIRLPLLAAAIVFFSFPFQVWGGSAAPSDAERISELEKRLEEHAKIIEKLVERIRELEKKPPQESLEPVAAAGASSPPVEAVANAPAASGSDLSMFEDVTWLHGFADVGLTYSGRHQGDNAKRKGFSVGALDFYLTPQLGPRVKGLAELIFEVNNEGETMAELERLQIGYSFNDYLTLWGGRYHTPLGYWNTAFHHGKQIQTTILRPKFLDFEEDDGVLPVHMTGLWGSGSVRLGDGKMNYDLYVANGPKIKDLATGGDGRLEPNSFTDDNHNLALGFNVSYDFSGALDGLRLGAHGLRTDVDGYDAADQRLSRSELNILGGYGIYTTNDWEIIGEFYQFLNRDRSGGSGYHSSAAGFLQAGRLIGSFTPYARFEFASLDQKDNYFSRLKEGSSYRRGLAGVRFDLSPKTALKVEGDHTRILNREHDDYFEISSQLAIHF</sequence>
<dbReference type="KEGG" id="gme:Gmet_2996"/>
<dbReference type="SUPFAM" id="SSF56935">
    <property type="entry name" value="Porins"/>
    <property type="match status" value="1"/>
</dbReference>
<name>Q39RB3_GEOMG</name>
<dbReference type="Gene3D" id="2.40.160.10">
    <property type="entry name" value="Porin"/>
    <property type="match status" value="1"/>
</dbReference>
<dbReference type="eggNOG" id="COG2960">
    <property type="taxonomic scope" value="Bacteria"/>
</dbReference>
<dbReference type="EMBL" id="CP000148">
    <property type="protein sequence ID" value="ABB33211.1"/>
    <property type="molecule type" value="Genomic_DNA"/>
</dbReference>
<reference evidence="2 3" key="2">
    <citation type="journal article" date="2009" name="BMC Microbiol.">
        <title>The genome sequence of Geobacter metallireducens: features of metabolism, physiology and regulation common and dissimilar to Geobacter sulfurreducens.</title>
        <authorList>
            <person name="Aklujkar M."/>
            <person name="Krushkal J."/>
            <person name="DiBartolo G."/>
            <person name="Lapidus A."/>
            <person name="Land M.L."/>
            <person name="Lovley D.R."/>
        </authorList>
    </citation>
    <scope>NUCLEOTIDE SEQUENCE [LARGE SCALE GENOMIC DNA]</scope>
    <source>
        <strain evidence="3">ATCC 53774 / DSM 7210 / GS-15</strain>
    </source>
</reference>
<dbReference type="HOGENOM" id="CLU_650358_0_0_7"/>
<evidence type="ECO:0008006" key="4">
    <source>
        <dbReference type="Google" id="ProtNLM"/>
    </source>
</evidence>
<gene>
    <name evidence="2" type="ordered locus">Gmet_2996</name>
</gene>
<keyword evidence="1" id="KW-0175">Coiled coil</keyword>
<reference evidence="2 3" key="1">
    <citation type="submission" date="2005-10" db="EMBL/GenBank/DDBJ databases">
        <title>Complete sequence of Geobacter metallireducens GS-15.</title>
        <authorList>
            <consortium name="US DOE Joint Genome Institute"/>
            <person name="Copeland A."/>
            <person name="Lucas S."/>
            <person name="Lapidus A."/>
            <person name="Barry K."/>
            <person name="Detter J.C."/>
            <person name="Glavina T."/>
            <person name="Hammon N."/>
            <person name="Israni S."/>
            <person name="Pitluck S."/>
            <person name="Di Bartolo G."/>
            <person name="Chain P."/>
            <person name="Schmutz J."/>
            <person name="Larimer F."/>
            <person name="Land M."/>
            <person name="Kyrpides N."/>
            <person name="Ivanova N."/>
            <person name="Richardson P."/>
        </authorList>
    </citation>
    <scope>NUCLEOTIDE SEQUENCE [LARGE SCALE GENOMIC DNA]</scope>
    <source>
        <strain evidence="3">ATCC 53774 / DSM 7210 / GS-15</strain>
    </source>
</reference>
<keyword evidence="3" id="KW-1185">Reference proteome</keyword>
<accession>Q39RB3</accession>
<protein>
    <recommendedName>
        <fullName evidence="4">Outer membrane channel</fullName>
    </recommendedName>
</protein>
<dbReference type="AlphaFoldDB" id="Q39RB3"/>
<dbReference type="STRING" id="269799.Gmet_2996"/>
<evidence type="ECO:0000313" key="3">
    <source>
        <dbReference type="Proteomes" id="UP000007073"/>
    </source>
</evidence>
<organism evidence="2 3">
    <name type="scientific">Geobacter metallireducens (strain ATCC 53774 / DSM 7210 / GS-15)</name>
    <dbReference type="NCBI Taxonomy" id="269799"/>
    <lineage>
        <taxon>Bacteria</taxon>
        <taxon>Pseudomonadati</taxon>
        <taxon>Thermodesulfobacteriota</taxon>
        <taxon>Desulfuromonadia</taxon>
        <taxon>Geobacterales</taxon>
        <taxon>Geobacteraceae</taxon>
        <taxon>Geobacter</taxon>
    </lineage>
</organism>
<dbReference type="Proteomes" id="UP000007073">
    <property type="component" value="Chromosome"/>
</dbReference>
<evidence type="ECO:0000256" key="1">
    <source>
        <dbReference type="SAM" id="Coils"/>
    </source>
</evidence>
<proteinExistence type="predicted"/>
<dbReference type="RefSeq" id="WP_004514487.1">
    <property type="nucleotide sequence ID" value="NC_007517.1"/>
</dbReference>
<evidence type="ECO:0000313" key="2">
    <source>
        <dbReference type="EMBL" id="ABB33211.1"/>
    </source>
</evidence>
<dbReference type="InterPro" id="IPR023614">
    <property type="entry name" value="Porin_dom_sf"/>
</dbReference>